<dbReference type="Proteomes" id="UP000189911">
    <property type="component" value="Chromosome C"/>
</dbReference>
<feature type="compositionally biased region" description="Basic and acidic residues" evidence="2">
    <location>
        <begin position="32"/>
        <end position="41"/>
    </location>
</feature>
<evidence type="ECO:0000313" key="4">
    <source>
        <dbReference type="Proteomes" id="UP000189911"/>
    </source>
</evidence>
<comment type="similarity">
    <text evidence="1">Belongs to the class IV-like SAM-binding methyltransferase superfamily.</text>
</comment>
<dbReference type="SUPFAM" id="SSF75217">
    <property type="entry name" value="alpha/beta knot"/>
    <property type="match status" value="1"/>
</dbReference>
<dbReference type="CDD" id="cd18086">
    <property type="entry name" value="HsC9orf114-like"/>
    <property type="match status" value="1"/>
</dbReference>
<dbReference type="Pfam" id="PF02598">
    <property type="entry name" value="Methyltrn_RNA_3"/>
    <property type="match status" value="1"/>
</dbReference>
<organism evidence="3 4">
    <name type="scientific">Lachancea nothofagi CBS 11611</name>
    <dbReference type="NCBI Taxonomy" id="1266666"/>
    <lineage>
        <taxon>Eukaryota</taxon>
        <taxon>Fungi</taxon>
        <taxon>Dikarya</taxon>
        <taxon>Ascomycota</taxon>
        <taxon>Saccharomycotina</taxon>
        <taxon>Saccharomycetes</taxon>
        <taxon>Saccharomycetales</taxon>
        <taxon>Saccharomycetaceae</taxon>
        <taxon>Lachancea</taxon>
    </lineage>
</organism>
<reference evidence="4" key="1">
    <citation type="submission" date="2016-03" db="EMBL/GenBank/DDBJ databases">
        <authorList>
            <person name="Devillers Hugo."/>
        </authorList>
    </citation>
    <scope>NUCLEOTIDE SEQUENCE [LARGE SCALE GENOMIC DNA]</scope>
</reference>
<keyword evidence="4" id="KW-1185">Reference proteome</keyword>
<dbReference type="InterPro" id="IPR029026">
    <property type="entry name" value="tRNA_m1G_MTases_N"/>
</dbReference>
<dbReference type="PANTHER" id="PTHR12150:SF13">
    <property type="entry name" value="METHYLTRANSFERASE C9ORF114-RELATED"/>
    <property type="match status" value="1"/>
</dbReference>
<evidence type="ECO:0000256" key="1">
    <source>
        <dbReference type="ARBA" id="ARBA00009841"/>
    </source>
</evidence>
<gene>
    <name evidence="3" type="ORF">LANO_0C09230G</name>
</gene>
<evidence type="ECO:0000256" key="2">
    <source>
        <dbReference type="SAM" id="MobiDB-lite"/>
    </source>
</evidence>
<dbReference type="AlphaFoldDB" id="A0A1G4J9W4"/>
<dbReference type="OrthoDB" id="361029at2759"/>
<accession>A0A1G4J9W4</accession>
<proteinExistence type="inferred from homology"/>
<feature type="compositionally biased region" description="Basic and acidic residues" evidence="2">
    <location>
        <begin position="1"/>
        <end position="17"/>
    </location>
</feature>
<feature type="region of interest" description="Disordered" evidence="2">
    <location>
        <begin position="1"/>
        <end position="41"/>
    </location>
</feature>
<dbReference type="GO" id="GO:0032259">
    <property type="term" value="P:methylation"/>
    <property type="evidence" value="ECO:0007669"/>
    <property type="project" value="UniProtKB-ARBA"/>
</dbReference>
<dbReference type="PANTHER" id="PTHR12150">
    <property type="entry name" value="CLASS IV SAM-BINDING METHYLTRANSFERASE-RELATED"/>
    <property type="match status" value="1"/>
</dbReference>
<dbReference type="InterPro" id="IPR029028">
    <property type="entry name" value="Alpha/beta_knot_MTases"/>
</dbReference>
<sequence length="391" mass="43550">MVSKRDEKGPAKGEPTRKKSKTSKPSTTQAVKDVKSTKKAEVKHFKKPKKTVKILSKNINYSLCIPVSILDSCKNLEQITHVVYQVAKSAIFFNAGEIVILDLGRKTKQISSDSRDHKLSPTLLIASLLQFFVTPPYLVKSVFKKEYQECLQIASKLPRISALPFMRYLNDDKGRFREGLAVTMDKPGQTNTKAKGKKKAYDQTKYINVGKSDMIELRGQLVPANVRVTVDVEERKVVSPTEAYGDYVGAQSSFGYHVRVAKNFGDIFTQSALPEGYTQSVWVNSGDYYHNAELAKNVKLASKIPRIEKILKPTAEEIESGDAEKPANLMVVFGKWDHLSQSFKQCGDMFENCEGAHQFFDGQLQLPGAVPEANIGIQDSCMIALTMLATL</sequence>
<dbReference type="InterPro" id="IPR003750">
    <property type="entry name" value="Put_MeTrfase-C9orf114-like"/>
</dbReference>
<name>A0A1G4J9W4_9SACH</name>
<dbReference type="EMBL" id="LT598446">
    <property type="protein sequence ID" value="SCU86797.1"/>
    <property type="molecule type" value="Genomic_DNA"/>
</dbReference>
<evidence type="ECO:0000313" key="3">
    <source>
        <dbReference type="EMBL" id="SCU86797.1"/>
    </source>
</evidence>
<protein>
    <submittedName>
        <fullName evidence="3">LANO_0C09230g1_1</fullName>
    </submittedName>
</protein>
<dbReference type="Gene3D" id="3.40.1280.10">
    <property type="match status" value="1"/>
</dbReference>